<proteinExistence type="inferred from homology"/>
<comment type="pathway">
    <text evidence="2">Lipid metabolism.</text>
</comment>
<evidence type="ECO:0000313" key="15">
    <source>
        <dbReference type="EMBL" id="CBY31619.1"/>
    </source>
</evidence>
<dbReference type="SMART" id="SM00563">
    <property type="entry name" value="PlsC"/>
    <property type="match status" value="1"/>
</dbReference>
<evidence type="ECO:0000256" key="5">
    <source>
        <dbReference type="ARBA" id="ARBA00022679"/>
    </source>
</evidence>
<feature type="domain" description="Phospholipid/glycerol acyltransferase" evidence="14">
    <location>
        <begin position="1"/>
        <end position="117"/>
    </location>
</feature>
<evidence type="ECO:0000259" key="14">
    <source>
        <dbReference type="SMART" id="SM00563"/>
    </source>
</evidence>
<evidence type="ECO:0000256" key="13">
    <source>
        <dbReference type="ARBA" id="ARBA00025707"/>
    </source>
</evidence>
<organism evidence="15">
    <name type="scientific">Oikopleura dioica</name>
    <name type="common">Tunicate</name>
    <dbReference type="NCBI Taxonomy" id="34765"/>
    <lineage>
        <taxon>Eukaryota</taxon>
        <taxon>Metazoa</taxon>
        <taxon>Chordata</taxon>
        <taxon>Tunicata</taxon>
        <taxon>Appendicularia</taxon>
        <taxon>Copelata</taxon>
        <taxon>Oikopleuridae</taxon>
        <taxon>Oikopleura</taxon>
    </lineage>
</organism>
<evidence type="ECO:0000256" key="11">
    <source>
        <dbReference type="ARBA" id="ARBA00023264"/>
    </source>
</evidence>
<keyword evidence="11" id="KW-1208">Phospholipid metabolism</keyword>
<dbReference type="EMBL" id="FN654310">
    <property type="protein sequence ID" value="CBY31619.1"/>
    <property type="molecule type" value="Genomic_DNA"/>
</dbReference>
<keyword evidence="7" id="KW-1133">Transmembrane helix</keyword>
<dbReference type="GO" id="GO:0016020">
    <property type="term" value="C:membrane"/>
    <property type="evidence" value="ECO:0007669"/>
    <property type="project" value="UniProtKB-SubCell"/>
</dbReference>
<dbReference type="SUPFAM" id="SSF69593">
    <property type="entry name" value="Glycerol-3-phosphate (1)-acyltransferase"/>
    <property type="match status" value="1"/>
</dbReference>
<evidence type="ECO:0000256" key="12">
    <source>
        <dbReference type="ARBA" id="ARBA00023315"/>
    </source>
</evidence>
<reference evidence="15" key="1">
    <citation type="journal article" date="2010" name="Science">
        <title>Plasticity of animal genome architecture unmasked by rapid evolution of a pelagic tunicate.</title>
        <authorList>
            <person name="Denoeud F."/>
            <person name="Henriet S."/>
            <person name="Mungpakdee S."/>
            <person name="Aury J.M."/>
            <person name="Da Silva C."/>
            <person name="Brinkmann H."/>
            <person name="Mikhaleva J."/>
            <person name="Olsen L.C."/>
            <person name="Jubin C."/>
            <person name="Canestro C."/>
            <person name="Bouquet J.M."/>
            <person name="Danks G."/>
            <person name="Poulain J."/>
            <person name="Campsteijn C."/>
            <person name="Adamski M."/>
            <person name="Cross I."/>
            <person name="Yadetie F."/>
            <person name="Muffato M."/>
            <person name="Louis A."/>
            <person name="Butcher S."/>
            <person name="Tsagkogeorga G."/>
            <person name="Konrad A."/>
            <person name="Singh S."/>
            <person name="Jensen M.F."/>
            <person name="Cong E.H."/>
            <person name="Eikeseth-Otteraa H."/>
            <person name="Noel B."/>
            <person name="Anthouard V."/>
            <person name="Porcel B.M."/>
            <person name="Kachouri-Lafond R."/>
            <person name="Nishino A."/>
            <person name="Ugolini M."/>
            <person name="Chourrout P."/>
            <person name="Nishida H."/>
            <person name="Aasland R."/>
            <person name="Huzurbazar S."/>
            <person name="Westhof E."/>
            <person name="Delsuc F."/>
            <person name="Lehrach H."/>
            <person name="Reinhardt R."/>
            <person name="Weissenbach J."/>
            <person name="Roy S.W."/>
            <person name="Artiguenave F."/>
            <person name="Postlethwait J.H."/>
            <person name="Manak J.R."/>
            <person name="Thompson E.M."/>
            <person name="Jaillon O."/>
            <person name="Du Pasquier L."/>
            <person name="Boudinot P."/>
            <person name="Liberles D.A."/>
            <person name="Volff J.N."/>
            <person name="Philippe H."/>
            <person name="Lenhard B."/>
            <person name="Roest Crollius H."/>
            <person name="Wincker P."/>
            <person name="Chourrout D."/>
        </authorList>
    </citation>
    <scope>NUCLEOTIDE SEQUENCE [LARGE SCALE GENOMIC DNA]</scope>
</reference>
<name>E4Y7L9_OIKDI</name>
<keyword evidence="8" id="KW-0443">Lipid metabolism</keyword>
<keyword evidence="9" id="KW-0472">Membrane</keyword>
<evidence type="ECO:0000256" key="10">
    <source>
        <dbReference type="ARBA" id="ARBA00023209"/>
    </source>
</evidence>
<dbReference type="PANTHER" id="PTHR23063:SF52">
    <property type="entry name" value="LYSOPHOSPHATIDYLCHOLINE ACYLTRANSFERASE"/>
    <property type="match status" value="1"/>
</dbReference>
<keyword evidence="5" id="KW-0808">Transferase</keyword>
<keyword evidence="10" id="KW-0594">Phospholipid biosynthesis</keyword>
<comment type="subcellular location">
    <subcellularLocation>
        <location evidence="1">Membrane</location>
    </subcellularLocation>
</comment>
<keyword evidence="12" id="KW-0012">Acyltransferase</keyword>
<evidence type="ECO:0000256" key="2">
    <source>
        <dbReference type="ARBA" id="ARBA00005189"/>
    </source>
</evidence>
<dbReference type="CDD" id="cd07991">
    <property type="entry name" value="LPLAT_LPCAT1-like"/>
    <property type="match status" value="1"/>
</dbReference>
<protein>
    <recommendedName>
        <fullName evidence="14">Phospholipid/glycerol acyltransferase domain-containing protein</fullName>
    </recommendedName>
</protein>
<sequence>MLIFVQISTIIDGFFAPYHGMLTGFLPSPIAQAGVRDMPLIGALSDICNPIYVDRAERKSRSDLVHEIKKRVNIEQPYSQLSIFPEGTTSNHQSLLAFKVGAFIPRVPIQAVCLSFKCWNTIIWSFQGPSMYWCWFYTFAQLRIQLHFNYLPVEKPLKNEYPATFAERIRIKVGEATGLKLSQLAYENGLIDDECIRIGLPRQTIVENAHKLMKANELKIDDIFIRLQEFKDLRNQKTNLIDFESLNKAVCGKTHSEKEYLTRFEKLLEDNNGKLDAISYIKIYKKTFADIEAKIQWRDRFSSSDRISNQC</sequence>
<evidence type="ECO:0000256" key="6">
    <source>
        <dbReference type="ARBA" id="ARBA00022692"/>
    </source>
</evidence>
<keyword evidence="6" id="KW-0812">Transmembrane</keyword>
<dbReference type="PANTHER" id="PTHR23063">
    <property type="entry name" value="PHOSPHOLIPID ACYLTRANSFERASE"/>
    <property type="match status" value="1"/>
</dbReference>
<evidence type="ECO:0000256" key="9">
    <source>
        <dbReference type="ARBA" id="ARBA00023136"/>
    </source>
</evidence>
<accession>E4Y7L9</accession>
<dbReference type="GO" id="GO:0008654">
    <property type="term" value="P:phospholipid biosynthetic process"/>
    <property type="evidence" value="ECO:0007669"/>
    <property type="project" value="UniProtKB-KW"/>
</dbReference>
<keyword evidence="4" id="KW-0444">Lipid biosynthesis</keyword>
<comment type="similarity">
    <text evidence="3">Belongs to the 1-acyl-sn-glycerol-3-phosphate acyltransferase family.</text>
</comment>
<evidence type="ECO:0000256" key="8">
    <source>
        <dbReference type="ARBA" id="ARBA00023098"/>
    </source>
</evidence>
<dbReference type="InterPro" id="IPR045252">
    <property type="entry name" value="LPCAT1-like"/>
</dbReference>
<dbReference type="InterPro" id="IPR002123">
    <property type="entry name" value="Plipid/glycerol_acylTrfase"/>
</dbReference>
<evidence type="ECO:0000256" key="7">
    <source>
        <dbReference type="ARBA" id="ARBA00022989"/>
    </source>
</evidence>
<dbReference type="GO" id="GO:0008374">
    <property type="term" value="F:O-acyltransferase activity"/>
    <property type="evidence" value="ECO:0007669"/>
    <property type="project" value="InterPro"/>
</dbReference>
<dbReference type="Proteomes" id="UP000011014">
    <property type="component" value="Unassembled WGS sequence"/>
</dbReference>
<dbReference type="AlphaFoldDB" id="E4Y7L9"/>
<gene>
    <name evidence="15" type="ORF">GSOID_T00025536001</name>
</gene>
<comment type="pathway">
    <text evidence="13">Phospholipid metabolism.</text>
</comment>
<evidence type="ECO:0000256" key="3">
    <source>
        <dbReference type="ARBA" id="ARBA00008655"/>
    </source>
</evidence>
<evidence type="ECO:0000256" key="4">
    <source>
        <dbReference type="ARBA" id="ARBA00022516"/>
    </source>
</evidence>
<dbReference type="Pfam" id="PF01553">
    <property type="entry name" value="Acyltransferase"/>
    <property type="match status" value="1"/>
</dbReference>
<evidence type="ECO:0000256" key="1">
    <source>
        <dbReference type="ARBA" id="ARBA00004370"/>
    </source>
</evidence>